<accession>A0A0A5G4N7</accession>
<dbReference type="Proteomes" id="UP000030403">
    <property type="component" value="Unassembled WGS sequence"/>
</dbReference>
<name>A0A0A5G4N7_9BACI</name>
<evidence type="ECO:0000313" key="1">
    <source>
        <dbReference type="EMBL" id="KGX88081.1"/>
    </source>
</evidence>
<evidence type="ECO:0000313" key="2">
    <source>
        <dbReference type="Proteomes" id="UP000030403"/>
    </source>
</evidence>
<protein>
    <submittedName>
        <fullName evidence="1">Uncharacterized protein</fullName>
    </submittedName>
</protein>
<comment type="caution">
    <text evidence="1">The sequence shown here is derived from an EMBL/GenBank/DDBJ whole genome shotgun (WGS) entry which is preliminary data.</text>
</comment>
<gene>
    <name evidence="1" type="ORF">N783_08835</name>
</gene>
<dbReference type="EMBL" id="AVPF01000021">
    <property type="protein sequence ID" value="KGX88081.1"/>
    <property type="molecule type" value="Genomic_DNA"/>
</dbReference>
<reference evidence="1 2" key="1">
    <citation type="submission" date="2013-08" db="EMBL/GenBank/DDBJ databases">
        <authorList>
            <person name="Huang J."/>
            <person name="Wang G."/>
        </authorList>
    </citation>
    <scope>NUCLEOTIDE SEQUENCE [LARGE SCALE GENOMIC DNA]</scope>
    <source>
        <strain evidence="1 2">BH030004</strain>
    </source>
</reference>
<dbReference type="AlphaFoldDB" id="A0A0A5G4N7"/>
<keyword evidence="2" id="KW-1185">Reference proteome</keyword>
<organism evidence="1 2">
    <name type="scientific">Pontibacillus marinus BH030004 = DSM 16465</name>
    <dbReference type="NCBI Taxonomy" id="1385511"/>
    <lineage>
        <taxon>Bacteria</taxon>
        <taxon>Bacillati</taxon>
        <taxon>Bacillota</taxon>
        <taxon>Bacilli</taxon>
        <taxon>Bacillales</taxon>
        <taxon>Bacillaceae</taxon>
        <taxon>Pontibacillus</taxon>
    </lineage>
</organism>
<sequence>MVKKILKRYVKGFIMKKGKHMIKQIVFKRMR</sequence>
<proteinExistence type="predicted"/>